<dbReference type="AlphaFoldDB" id="A0A2H1VED8"/>
<accession>A0A2H1VED8</accession>
<reference evidence="1" key="1">
    <citation type="submission" date="2016-07" db="EMBL/GenBank/DDBJ databases">
        <authorList>
            <person name="Bretaudeau A."/>
        </authorList>
    </citation>
    <scope>NUCLEOTIDE SEQUENCE</scope>
    <source>
        <strain evidence="1">Rice</strain>
        <tissue evidence="1">Whole body</tissue>
    </source>
</reference>
<protein>
    <submittedName>
        <fullName evidence="1">SFRICE_017668</fullName>
    </submittedName>
</protein>
<sequence>MCKYFLVTKHKRDGRSERWFTLYPKSRGENDPMSSTALGKVKGIVRLLLTKNHSVPTPAFRAGAPTPCYYREIFENGKKDLLKRPLCPTWESNPRPLTKGSIRLLLTKNHPVLTPAYRAGAPVNTLGRPQLQIRHQPHWAPSSHVIGGEPIAIYWAQFQTPCYYRNIFRKSEKSPVILCPTRESNPRPLVRQSHLRPHDQRGSLVLRQVLGVNIQVYTKLELGISHSEILT</sequence>
<dbReference type="EMBL" id="ODYU01002087">
    <property type="protein sequence ID" value="SOQ39151.1"/>
    <property type="molecule type" value="Genomic_DNA"/>
</dbReference>
<gene>
    <name evidence="1" type="ORF">SFRICE_017668</name>
</gene>
<name>A0A2H1VED8_SPOFR</name>
<organism evidence="1">
    <name type="scientific">Spodoptera frugiperda</name>
    <name type="common">Fall armyworm</name>
    <dbReference type="NCBI Taxonomy" id="7108"/>
    <lineage>
        <taxon>Eukaryota</taxon>
        <taxon>Metazoa</taxon>
        <taxon>Ecdysozoa</taxon>
        <taxon>Arthropoda</taxon>
        <taxon>Hexapoda</taxon>
        <taxon>Insecta</taxon>
        <taxon>Pterygota</taxon>
        <taxon>Neoptera</taxon>
        <taxon>Endopterygota</taxon>
        <taxon>Lepidoptera</taxon>
        <taxon>Glossata</taxon>
        <taxon>Ditrysia</taxon>
        <taxon>Noctuoidea</taxon>
        <taxon>Noctuidae</taxon>
        <taxon>Amphipyrinae</taxon>
        <taxon>Spodoptera</taxon>
    </lineage>
</organism>
<proteinExistence type="predicted"/>
<evidence type="ECO:0000313" key="1">
    <source>
        <dbReference type="EMBL" id="SOQ39151.1"/>
    </source>
</evidence>